<feature type="binding site" evidence="9">
    <location>
        <begin position="242"/>
        <end position="243"/>
    </location>
    <ligand>
        <name>ATP</name>
        <dbReference type="ChEBI" id="CHEBI:30616"/>
    </ligand>
</feature>
<dbReference type="GeneID" id="41397032"/>
<evidence type="ECO:0000256" key="5">
    <source>
        <dbReference type="ARBA" id="ARBA00022840"/>
    </source>
</evidence>
<feature type="binding site" evidence="9">
    <location>
        <position position="278"/>
    </location>
    <ligand>
        <name>K(+)</name>
        <dbReference type="ChEBI" id="CHEBI:29103"/>
    </ligand>
</feature>
<comment type="cofactor">
    <cofactor evidence="9">
        <name>Mg(2+)</name>
        <dbReference type="ChEBI" id="CHEBI:18420"/>
    </cofactor>
    <text evidence="9">Requires a divalent cation, most likely magnesium in vivo, as an electrophilic catalyst to aid phosphoryl group transfer. It is the chelate of the metal and the nucleotide that is the actual substrate.</text>
</comment>
<dbReference type="InterPro" id="IPR029056">
    <property type="entry name" value="Ribokinase-like"/>
</dbReference>
<evidence type="ECO:0000256" key="2">
    <source>
        <dbReference type="ARBA" id="ARBA00022723"/>
    </source>
</evidence>
<dbReference type="InterPro" id="IPR011611">
    <property type="entry name" value="PfkB_dom"/>
</dbReference>
<feature type="binding site" evidence="9">
    <location>
        <begin position="38"/>
        <end position="42"/>
    </location>
    <ligand>
        <name>substrate</name>
    </ligand>
</feature>
<accession>A0AAU9VDL2</accession>
<dbReference type="GO" id="GO:0004747">
    <property type="term" value="F:ribokinase activity"/>
    <property type="evidence" value="ECO:0007669"/>
    <property type="project" value="UniProtKB-UniRule"/>
</dbReference>
<dbReference type="Gene3D" id="3.40.1190.20">
    <property type="match status" value="1"/>
</dbReference>
<keyword evidence="8 9" id="KW-0119">Carbohydrate metabolism</keyword>
<keyword evidence="6 9" id="KW-0460">Magnesium</keyword>
<comment type="subunit">
    <text evidence="9">Homodimer.</text>
</comment>
<dbReference type="Pfam" id="PF00294">
    <property type="entry name" value="PfkB"/>
    <property type="match status" value="1"/>
</dbReference>
<keyword evidence="2 9" id="KW-0479">Metal-binding</keyword>
<evidence type="ECO:0000259" key="10">
    <source>
        <dbReference type="Pfam" id="PF00294"/>
    </source>
</evidence>
<dbReference type="RefSeq" id="WP_003774576.1">
    <property type="nucleotide sequence ID" value="NZ_OW659477.1"/>
</dbReference>
<evidence type="ECO:0000313" key="12">
    <source>
        <dbReference type="EMBL" id="CAH2763718.1"/>
    </source>
</evidence>
<dbReference type="PANTHER" id="PTHR10584">
    <property type="entry name" value="SUGAR KINASE"/>
    <property type="match status" value="1"/>
</dbReference>
<dbReference type="GO" id="GO:0005524">
    <property type="term" value="F:ATP binding"/>
    <property type="evidence" value="ECO:0007669"/>
    <property type="project" value="UniProtKB-UniRule"/>
</dbReference>
<dbReference type="PRINTS" id="PR00990">
    <property type="entry name" value="RIBOKINASE"/>
</dbReference>
<name>A0AAU9VDL2_9FIRM</name>
<sequence length="300" mass="33061">MKVLNFGSMNIDNVYYLDRFVQPGETKDVRKLEVNPGGKGLNQSIAMRRAGIDVCHAGILGKGGNVLKEYLDENEVDVHLVKMDDILQGHAIIQVDEIGENCIIVYSGSNGSVDREYIDNVLTQFDHETMLVLQNEISELEYVVNEAHKRGMTIVLNPSPLTESLKQIDLNKISWLIMNQVEAEMMSGCTETEAILDTFKVKYPDLNCVLTLGSKGSVCLYEGSIIEQVAFQTKAVDTTGAGDTFAGYFVAGMSRNKPIQEVLNDASKAAALCVSRYGAAPSIPYYKDLAQLTSFKGEKR</sequence>
<proteinExistence type="inferred from homology"/>
<comment type="activity regulation">
    <text evidence="9">Activated by a monovalent cation that binds near, but not in, the active site. The most likely occupant of the site in vivo is potassium. Ion binding induces a conformational change that may alter substrate affinity.</text>
</comment>
<feature type="active site" description="Proton acceptor" evidence="9">
    <location>
        <position position="243"/>
    </location>
</feature>
<comment type="similarity">
    <text evidence="9">Belongs to the carbohydrate kinase PfkB family. Ribokinase subfamily.</text>
</comment>
<comment type="function">
    <text evidence="9">Catalyzes the phosphorylation of ribose at O-5 in a reaction requiring ATP and magnesium. The resulting D-ribose-5-phosphate can then be used either for sythesis of nucleotides, histidine, and tryptophan, or as a component of the pentose phosphate pathway.</text>
</comment>
<feature type="binding site" evidence="9">
    <location>
        <position position="273"/>
    </location>
    <ligand>
        <name>K(+)</name>
        <dbReference type="ChEBI" id="CHEBI:29103"/>
    </ligand>
</feature>
<evidence type="ECO:0000313" key="11">
    <source>
        <dbReference type="EMBL" id="CAH2760427.1"/>
    </source>
</evidence>
<dbReference type="EC" id="2.7.1.15" evidence="9"/>
<evidence type="ECO:0000256" key="9">
    <source>
        <dbReference type="HAMAP-Rule" id="MF_01987"/>
    </source>
</evidence>
<keyword evidence="13" id="KW-1185">Reference proteome</keyword>
<feature type="binding site" evidence="9">
    <location>
        <position position="136"/>
    </location>
    <ligand>
        <name>substrate</name>
    </ligand>
</feature>
<feature type="binding site" evidence="9">
    <location>
        <position position="282"/>
    </location>
    <ligand>
        <name>K(+)</name>
        <dbReference type="ChEBI" id="CHEBI:29103"/>
    </ligand>
</feature>
<dbReference type="SUPFAM" id="SSF53613">
    <property type="entry name" value="Ribokinase-like"/>
    <property type="match status" value="1"/>
</dbReference>
<comment type="subcellular location">
    <subcellularLocation>
        <location evidence="9">Cytoplasm</location>
    </subcellularLocation>
</comment>
<evidence type="ECO:0000313" key="13">
    <source>
        <dbReference type="Proteomes" id="UP001154095"/>
    </source>
</evidence>
<evidence type="ECO:0000256" key="3">
    <source>
        <dbReference type="ARBA" id="ARBA00022741"/>
    </source>
</evidence>
<feature type="binding site" evidence="9">
    <location>
        <position position="239"/>
    </location>
    <ligand>
        <name>K(+)</name>
        <dbReference type="ChEBI" id="CHEBI:29103"/>
    </ligand>
</feature>
<feature type="binding site" evidence="9">
    <location>
        <position position="276"/>
    </location>
    <ligand>
        <name>K(+)</name>
        <dbReference type="ChEBI" id="CHEBI:29103"/>
    </ligand>
</feature>
<dbReference type="Proteomes" id="UP001154095">
    <property type="component" value="Chromosome"/>
</dbReference>
<keyword evidence="3 9" id="KW-0547">Nucleotide-binding</keyword>
<dbReference type="HAMAP" id="MF_01987">
    <property type="entry name" value="Ribokinase"/>
    <property type="match status" value="1"/>
</dbReference>
<feature type="binding site" evidence="9">
    <location>
        <position position="237"/>
    </location>
    <ligand>
        <name>K(+)</name>
        <dbReference type="ChEBI" id="CHEBI:29103"/>
    </ligand>
</feature>
<keyword evidence="7 9" id="KW-0630">Potassium</keyword>
<dbReference type="InterPro" id="IPR002139">
    <property type="entry name" value="Ribo/fructo_kinase"/>
</dbReference>
<evidence type="ECO:0000256" key="8">
    <source>
        <dbReference type="ARBA" id="ARBA00023277"/>
    </source>
</evidence>
<dbReference type="PANTHER" id="PTHR10584:SF166">
    <property type="entry name" value="RIBOKINASE"/>
    <property type="match status" value="1"/>
</dbReference>
<evidence type="ECO:0000256" key="6">
    <source>
        <dbReference type="ARBA" id="ARBA00022842"/>
    </source>
</evidence>
<evidence type="ECO:0000256" key="7">
    <source>
        <dbReference type="ARBA" id="ARBA00022958"/>
    </source>
</evidence>
<dbReference type="Proteomes" id="UP001154111">
    <property type="component" value="Chromosome"/>
</dbReference>
<keyword evidence="9" id="KW-0963">Cytoplasm</keyword>
<keyword evidence="4 9" id="KW-0418">Kinase</keyword>
<dbReference type="GO" id="GO:0019303">
    <property type="term" value="P:D-ribose catabolic process"/>
    <property type="evidence" value="ECO:0007669"/>
    <property type="project" value="UniProtKB-UniRule"/>
</dbReference>
<feature type="binding site" evidence="9">
    <location>
        <position position="179"/>
    </location>
    <ligand>
        <name>ATP</name>
        <dbReference type="ChEBI" id="CHEBI:30616"/>
    </ligand>
</feature>
<feature type="domain" description="Carbohydrate kinase PfkB" evidence="10">
    <location>
        <begin position="2"/>
        <end position="284"/>
    </location>
</feature>
<dbReference type="GO" id="GO:0005737">
    <property type="term" value="C:cytoplasm"/>
    <property type="evidence" value="ECO:0007669"/>
    <property type="project" value="UniProtKB-SubCell"/>
</dbReference>
<evidence type="ECO:0000256" key="4">
    <source>
        <dbReference type="ARBA" id="ARBA00022777"/>
    </source>
</evidence>
<dbReference type="InterPro" id="IPR011877">
    <property type="entry name" value="Ribokinase"/>
</dbReference>
<evidence type="ECO:0000256" key="1">
    <source>
        <dbReference type="ARBA" id="ARBA00022679"/>
    </source>
</evidence>
<keyword evidence="5 9" id="KW-0067">ATP-binding</keyword>
<organism evidence="11 14">
    <name type="scientific">Erysipelothrix amsterdamensis</name>
    <dbReference type="NCBI Taxonomy" id="2929157"/>
    <lineage>
        <taxon>Bacteria</taxon>
        <taxon>Bacillati</taxon>
        <taxon>Bacillota</taxon>
        <taxon>Erysipelotrichia</taxon>
        <taxon>Erysipelotrichales</taxon>
        <taxon>Erysipelotrichaceae</taxon>
        <taxon>Erysipelothrix</taxon>
    </lineage>
</organism>
<keyword evidence="1 9" id="KW-0808">Transferase</keyword>
<feature type="binding site" evidence="9">
    <location>
        <begin position="10"/>
        <end position="12"/>
    </location>
    <ligand>
        <name>substrate</name>
    </ligand>
</feature>
<gene>
    <name evidence="9 11" type="primary">rbsK</name>
    <name evidence="11" type="ORF">ERYAMS2_00050</name>
    <name evidence="12" type="ORF">ERYAMS_01608</name>
</gene>
<dbReference type="CDD" id="cd01174">
    <property type="entry name" value="ribokinase"/>
    <property type="match status" value="1"/>
</dbReference>
<dbReference type="EMBL" id="OW659477">
    <property type="protein sequence ID" value="CAH2760427.1"/>
    <property type="molecule type" value="Genomic_DNA"/>
</dbReference>
<feature type="binding site" evidence="9">
    <location>
        <begin position="211"/>
        <end position="216"/>
    </location>
    <ligand>
        <name>ATP</name>
        <dbReference type="ChEBI" id="CHEBI:30616"/>
    </ligand>
</feature>
<reference evidence="11" key="1">
    <citation type="submission" date="2022-04" db="EMBL/GenBank/DDBJ databases">
        <authorList>
            <person name="Forde T."/>
        </authorList>
    </citation>
    <scope>NUCLEOTIDE SEQUENCE</scope>
    <source>
        <strain evidence="11">A18Y016a</strain>
        <strain evidence="12">A18Y020d</strain>
    </source>
</reference>
<dbReference type="GO" id="GO:0046872">
    <property type="term" value="F:metal ion binding"/>
    <property type="evidence" value="ECO:0007669"/>
    <property type="project" value="UniProtKB-KW"/>
</dbReference>
<comment type="pathway">
    <text evidence="9">Carbohydrate metabolism; D-ribose degradation; D-ribose 5-phosphate from beta-D-ribopyranose: step 2/2.</text>
</comment>
<evidence type="ECO:0000313" key="14">
    <source>
        <dbReference type="Proteomes" id="UP001154111"/>
    </source>
</evidence>
<comment type="catalytic activity">
    <reaction evidence="9">
        <text>D-ribose + ATP = D-ribose 5-phosphate + ADP + H(+)</text>
        <dbReference type="Rhea" id="RHEA:13697"/>
        <dbReference type="ChEBI" id="CHEBI:15378"/>
        <dbReference type="ChEBI" id="CHEBI:30616"/>
        <dbReference type="ChEBI" id="CHEBI:47013"/>
        <dbReference type="ChEBI" id="CHEBI:78346"/>
        <dbReference type="ChEBI" id="CHEBI:456216"/>
        <dbReference type="EC" id="2.7.1.15"/>
    </reaction>
</comment>
<feature type="binding site" evidence="9">
    <location>
        <position position="243"/>
    </location>
    <ligand>
        <name>substrate</name>
    </ligand>
</feature>
<dbReference type="AlphaFoldDB" id="A0AAU9VDL2"/>
<protein>
    <recommendedName>
        <fullName evidence="9">Ribokinase</fullName>
        <shortName evidence="9">RK</shortName>
        <ecNumber evidence="9">2.7.1.15</ecNumber>
    </recommendedName>
</protein>
<dbReference type="EMBL" id="OW659496">
    <property type="protein sequence ID" value="CAH2763718.1"/>
    <property type="molecule type" value="Genomic_DNA"/>
</dbReference>
<comment type="caution">
    <text evidence="9">Lacks conserved residue(s) required for the propagation of feature annotation.</text>
</comment>